<evidence type="ECO:0000256" key="5">
    <source>
        <dbReference type="SAM" id="Coils"/>
    </source>
</evidence>
<dbReference type="SUPFAM" id="SSF46955">
    <property type="entry name" value="Putative DNA-binding domain"/>
    <property type="match status" value="1"/>
</dbReference>
<sequence length="314" mass="34886">MRIGEVARLAEVSPKAIRRYEALGLVAPTRHANGYREYDDDTIRLVREIRVLNRLGIPVEETRPFLECLVAGSEHGDDCPESLAEYHRAIDDLNAQIDVLTARRDGLIQRLREAAYRRSDVVPAPGMDDVMKLPADLVAPIDDGAAAHLPGARVPAVSIDDSNGERIDLAALGPGRTVIYLYPLTGRPDADIPAGWNDIPGARGCTPQACGLRDHYAELRAAGVDRLFGLSSQTTDYQHEVVTRLRLPFTMLSDPDFRLAAELSLPTFDVDGTRLYKRLTLVIRDGVIEHVFYPVFPPDRHAAELLRWLHDKES</sequence>
<accession>A0ABX8CL48</accession>
<gene>
    <name evidence="8" type="ORF">KHQ06_25180</name>
</gene>
<dbReference type="Gene3D" id="3.40.30.10">
    <property type="entry name" value="Glutaredoxin"/>
    <property type="match status" value="1"/>
</dbReference>
<evidence type="ECO:0000313" key="9">
    <source>
        <dbReference type="Proteomes" id="UP000683310"/>
    </source>
</evidence>
<organism evidence="8 9">
    <name type="scientific">Nocardia tengchongensis</name>
    <dbReference type="NCBI Taxonomy" id="2055889"/>
    <lineage>
        <taxon>Bacteria</taxon>
        <taxon>Bacillati</taxon>
        <taxon>Actinomycetota</taxon>
        <taxon>Actinomycetes</taxon>
        <taxon>Mycobacteriales</taxon>
        <taxon>Nocardiaceae</taxon>
        <taxon>Nocardia</taxon>
    </lineage>
</organism>
<feature type="coiled-coil region" evidence="5">
    <location>
        <begin position="83"/>
        <end position="110"/>
    </location>
</feature>
<dbReference type="Proteomes" id="UP000683310">
    <property type="component" value="Chromosome"/>
</dbReference>
<keyword evidence="2" id="KW-0805">Transcription regulation</keyword>
<keyword evidence="9" id="KW-1185">Reference proteome</keyword>
<dbReference type="Pfam" id="PF08534">
    <property type="entry name" value="Redoxin"/>
    <property type="match status" value="1"/>
</dbReference>
<feature type="domain" description="HTH merR-type" evidence="6">
    <location>
        <begin position="1"/>
        <end position="68"/>
    </location>
</feature>
<dbReference type="PANTHER" id="PTHR30204:SF69">
    <property type="entry name" value="MERR-FAMILY TRANSCRIPTIONAL REGULATOR"/>
    <property type="match status" value="1"/>
</dbReference>
<name>A0ABX8CL48_9NOCA</name>
<dbReference type="InterPro" id="IPR013766">
    <property type="entry name" value="Thioredoxin_domain"/>
</dbReference>
<dbReference type="PROSITE" id="PS00552">
    <property type="entry name" value="HTH_MERR_1"/>
    <property type="match status" value="1"/>
</dbReference>
<evidence type="ECO:0000256" key="3">
    <source>
        <dbReference type="ARBA" id="ARBA00023125"/>
    </source>
</evidence>
<dbReference type="Gene3D" id="1.10.1660.10">
    <property type="match status" value="1"/>
</dbReference>
<dbReference type="PROSITE" id="PS50937">
    <property type="entry name" value="HTH_MERR_2"/>
    <property type="match status" value="1"/>
</dbReference>
<dbReference type="InterPro" id="IPR013740">
    <property type="entry name" value="Redoxin"/>
</dbReference>
<evidence type="ECO:0000256" key="4">
    <source>
        <dbReference type="ARBA" id="ARBA00023163"/>
    </source>
</evidence>
<evidence type="ECO:0000259" key="7">
    <source>
        <dbReference type="PROSITE" id="PS51352"/>
    </source>
</evidence>
<dbReference type="SMART" id="SM00422">
    <property type="entry name" value="HTH_MERR"/>
    <property type="match status" value="1"/>
</dbReference>
<proteinExistence type="predicted"/>
<dbReference type="SUPFAM" id="SSF52833">
    <property type="entry name" value="Thioredoxin-like"/>
    <property type="match status" value="1"/>
</dbReference>
<keyword evidence="4" id="KW-0804">Transcription</keyword>
<feature type="domain" description="Thioredoxin" evidence="7">
    <location>
        <begin position="148"/>
        <end position="314"/>
    </location>
</feature>
<keyword evidence="1" id="KW-0678">Repressor</keyword>
<keyword evidence="5" id="KW-0175">Coiled coil</keyword>
<dbReference type="CDD" id="cd03017">
    <property type="entry name" value="PRX_BCP"/>
    <property type="match status" value="1"/>
</dbReference>
<keyword evidence="3" id="KW-0238">DNA-binding</keyword>
<dbReference type="PANTHER" id="PTHR30204">
    <property type="entry name" value="REDOX-CYCLING DRUG-SENSING TRANSCRIPTIONAL ACTIVATOR SOXR"/>
    <property type="match status" value="1"/>
</dbReference>
<dbReference type="InterPro" id="IPR000551">
    <property type="entry name" value="MerR-type_HTH_dom"/>
</dbReference>
<dbReference type="PRINTS" id="PR00040">
    <property type="entry name" value="HTHMERR"/>
</dbReference>
<reference evidence="8 9" key="1">
    <citation type="submission" date="2021-04" db="EMBL/GenBank/DDBJ databases">
        <title>Nocardia tengchongensis.</title>
        <authorList>
            <person name="Zhuang k."/>
            <person name="Ran Y."/>
            <person name="Li W."/>
        </authorList>
    </citation>
    <scope>NUCLEOTIDE SEQUENCE [LARGE SCALE GENOMIC DNA]</scope>
    <source>
        <strain evidence="8 9">CFH S0057</strain>
    </source>
</reference>
<dbReference type="InterPro" id="IPR009061">
    <property type="entry name" value="DNA-bd_dom_put_sf"/>
</dbReference>
<dbReference type="EMBL" id="CP074371">
    <property type="protein sequence ID" value="QVI19644.1"/>
    <property type="molecule type" value="Genomic_DNA"/>
</dbReference>
<dbReference type="InterPro" id="IPR036249">
    <property type="entry name" value="Thioredoxin-like_sf"/>
</dbReference>
<dbReference type="InterPro" id="IPR047057">
    <property type="entry name" value="MerR_fam"/>
</dbReference>
<dbReference type="PROSITE" id="PS51352">
    <property type="entry name" value="THIOREDOXIN_2"/>
    <property type="match status" value="1"/>
</dbReference>
<protein>
    <submittedName>
        <fullName evidence="8">Redoxin family protein</fullName>
    </submittedName>
</protein>
<evidence type="ECO:0000256" key="2">
    <source>
        <dbReference type="ARBA" id="ARBA00023015"/>
    </source>
</evidence>
<evidence type="ECO:0000256" key="1">
    <source>
        <dbReference type="ARBA" id="ARBA00022491"/>
    </source>
</evidence>
<evidence type="ECO:0000259" key="6">
    <source>
        <dbReference type="PROSITE" id="PS50937"/>
    </source>
</evidence>
<evidence type="ECO:0000313" key="8">
    <source>
        <dbReference type="EMBL" id="QVI19644.1"/>
    </source>
</evidence>
<dbReference type="Pfam" id="PF13411">
    <property type="entry name" value="MerR_1"/>
    <property type="match status" value="1"/>
</dbReference>